<dbReference type="PROSITE" id="PS00041">
    <property type="entry name" value="HTH_ARAC_FAMILY_1"/>
    <property type="match status" value="1"/>
</dbReference>
<dbReference type="Proteomes" id="UP000622317">
    <property type="component" value="Unassembled WGS sequence"/>
</dbReference>
<dbReference type="Gene3D" id="1.10.10.60">
    <property type="entry name" value="Homeodomain-like"/>
    <property type="match status" value="2"/>
</dbReference>
<reference evidence="5" key="1">
    <citation type="submission" date="2020-09" db="EMBL/GenBank/DDBJ databases">
        <title>Pelagicoccus enzymogenes sp. nov. with an EPS production, isolated from marine sediment.</title>
        <authorList>
            <person name="Feng X."/>
        </authorList>
    </citation>
    <scope>NUCLEOTIDE SEQUENCE</scope>
    <source>
        <strain evidence="5">NFK12</strain>
    </source>
</reference>
<keyword evidence="3" id="KW-0804">Transcription</keyword>
<dbReference type="PANTHER" id="PTHR43280">
    <property type="entry name" value="ARAC-FAMILY TRANSCRIPTIONAL REGULATOR"/>
    <property type="match status" value="1"/>
</dbReference>
<evidence type="ECO:0000256" key="3">
    <source>
        <dbReference type="ARBA" id="ARBA00023163"/>
    </source>
</evidence>
<evidence type="ECO:0000313" key="5">
    <source>
        <dbReference type="EMBL" id="MBD5778217.1"/>
    </source>
</evidence>
<evidence type="ECO:0000256" key="1">
    <source>
        <dbReference type="ARBA" id="ARBA00023015"/>
    </source>
</evidence>
<dbReference type="EMBL" id="JACYFG010000002">
    <property type="protein sequence ID" value="MBD5778217.1"/>
    <property type="molecule type" value="Genomic_DNA"/>
</dbReference>
<organism evidence="5 6">
    <name type="scientific">Pelagicoccus enzymogenes</name>
    <dbReference type="NCBI Taxonomy" id="2773457"/>
    <lineage>
        <taxon>Bacteria</taxon>
        <taxon>Pseudomonadati</taxon>
        <taxon>Verrucomicrobiota</taxon>
        <taxon>Opitutia</taxon>
        <taxon>Puniceicoccales</taxon>
        <taxon>Pelagicoccaceae</taxon>
        <taxon>Pelagicoccus</taxon>
    </lineage>
</organism>
<dbReference type="PRINTS" id="PR00032">
    <property type="entry name" value="HTHARAC"/>
</dbReference>
<evidence type="ECO:0000313" key="6">
    <source>
        <dbReference type="Proteomes" id="UP000622317"/>
    </source>
</evidence>
<dbReference type="InterPro" id="IPR018060">
    <property type="entry name" value="HTH_AraC"/>
</dbReference>
<gene>
    <name evidence="5" type="ORF">IEN85_01755</name>
</gene>
<comment type="caution">
    <text evidence="5">The sequence shown here is derived from an EMBL/GenBank/DDBJ whole genome shotgun (WGS) entry which is preliminary data.</text>
</comment>
<dbReference type="Pfam" id="PF10114">
    <property type="entry name" value="PocR"/>
    <property type="match status" value="1"/>
</dbReference>
<dbReference type="SUPFAM" id="SSF46689">
    <property type="entry name" value="Homeodomain-like"/>
    <property type="match status" value="2"/>
</dbReference>
<accession>A0A927F4D8</accession>
<dbReference type="SMART" id="SM00342">
    <property type="entry name" value="HTH_ARAC"/>
    <property type="match status" value="1"/>
</dbReference>
<feature type="domain" description="HTH araC/xylS-type" evidence="4">
    <location>
        <begin position="209"/>
        <end position="307"/>
    </location>
</feature>
<name>A0A927F4D8_9BACT</name>
<dbReference type="RefSeq" id="WP_191615335.1">
    <property type="nucleotide sequence ID" value="NZ_JACYFG010000002.1"/>
</dbReference>
<keyword evidence="2" id="KW-0238">DNA-binding</keyword>
<dbReference type="InterPro" id="IPR020449">
    <property type="entry name" value="Tscrpt_reg_AraC-type_HTH"/>
</dbReference>
<proteinExistence type="predicted"/>
<dbReference type="InterPro" id="IPR009057">
    <property type="entry name" value="Homeodomain-like_sf"/>
</dbReference>
<keyword evidence="6" id="KW-1185">Reference proteome</keyword>
<keyword evidence="1" id="KW-0805">Transcription regulation</keyword>
<dbReference type="PANTHER" id="PTHR43280:SF2">
    <property type="entry name" value="HTH-TYPE TRANSCRIPTIONAL REGULATOR EXSA"/>
    <property type="match status" value="1"/>
</dbReference>
<dbReference type="InterPro" id="IPR018062">
    <property type="entry name" value="HTH_AraC-typ_CS"/>
</dbReference>
<evidence type="ECO:0000256" key="2">
    <source>
        <dbReference type="ARBA" id="ARBA00023125"/>
    </source>
</evidence>
<dbReference type="GO" id="GO:0043565">
    <property type="term" value="F:sequence-specific DNA binding"/>
    <property type="evidence" value="ECO:0007669"/>
    <property type="project" value="InterPro"/>
</dbReference>
<dbReference type="InterPro" id="IPR018771">
    <property type="entry name" value="PocR_dom"/>
</dbReference>
<sequence length="310" mass="34431">MSIKRTKRAPAPIEYASPEESRELTKSIGATRLFAKYERSFAAASGLPLTLRPIGTFRMPATGHKKENPFCALVSTSRKGCLACLMAQSELEKNATDRATTYRCFAGLNDTLVPIRMGRRIIAYLQTGQVSHEQCDNSRYDRAHSEMILRGIELDSQAARKAYRKTVCIDREAYNGFVKMLEIFAESLGAAANSLQMGKAEKSGNQAAQKAVRFIRQNFNRPIPLAEIAKVAGASARHFSKVFKEETGLTFIDYLTRERVEQAKKRIGETSERISDIAFASGFDSIAQFNRAFKKVSGESPSSYRLSANS</sequence>
<protein>
    <submittedName>
        <fullName evidence="5">Helix-turn-helix domain-containing protein</fullName>
    </submittedName>
</protein>
<dbReference type="GO" id="GO:0003700">
    <property type="term" value="F:DNA-binding transcription factor activity"/>
    <property type="evidence" value="ECO:0007669"/>
    <property type="project" value="InterPro"/>
</dbReference>
<dbReference type="PROSITE" id="PS01124">
    <property type="entry name" value="HTH_ARAC_FAMILY_2"/>
    <property type="match status" value="1"/>
</dbReference>
<evidence type="ECO:0000259" key="4">
    <source>
        <dbReference type="PROSITE" id="PS01124"/>
    </source>
</evidence>
<dbReference type="AlphaFoldDB" id="A0A927F4D8"/>
<dbReference type="Pfam" id="PF12833">
    <property type="entry name" value="HTH_18"/>
    <property type="match status" value="1"/>
</dbReference>